<dbReference type="GO" id="GO:0008168">
    <property type="term" value="F:methyltransferase activity"/>
    <property type="evidence" value="ECO:0007669"/>
    <property type="project" value="UniProtKB-KW"/>
</dbReference>
<proteinExistence type="predicted"/>
<organism evidence="1 2">
    <name type="scientific">Paenibacillus contaminans</name>
    <dbReference type="NCBI Taxonomy" id="450362"/>
    <lineage>
        <taxon>Bacteria</taxon>
        <taxon>Bacillati</taxon>
        <taxon>Bacillota</taxon>
        <taxon>Bacilli</taxon>
        <taxon>Bacillales</taxon>
        <taxon>Paenibacillaceae</taxon>
        <taxon>Paenibacillus</taxon>
    </lineage>
</organism>
<gene>
    <name evidence="1" type="ORF">DQG23_31590</name>
</gene>
<evidence type="ECO:0000313" key="2">
    <source>
        <dbReference type="Proteomes" id="UP000250369"/>
    </source>
</evidence>
<name>A0A329M3K6_9BACL</name>
<dbReference type="OrthoDB" id="2649617at2"/>
<reference evidence="1 2" key="1">
    <citation type="journal article" date="2009" name="Int. J. Syst. Evol. Microbiol.">
        <title>Paenibacillus contaminans sp. nov., isolated from a contaminated laboratory plate.</title>
        <authorList>
            <person name="Chou J.H."/>
            <person name="Lee J.H."/>
            <person name="Lin M.C."/>
            <person name="Chang P.S."/>
            <person name="Arun A.B."/>
            <person name="Young C.C."/>
            <person name="Chen W.M."/>
        </authorList>
    </citation>
    <scope>NUCLEOTIDE SEQUENCE [LARGE SCALE GENOMIC DNA]</scope>
    <source>
        <strain evidence="1 2">CKOBP-6</strain>
    </source>
</reference>
<dbReference type="AlphaFoldDB" id="A0A329M3K6"/>
<keyword evidence="1" id="KW-0808">Transferase</keyword>
<keyword evidence="2" id="KW-1185">Reference proteome</keyword>
<dbReference type="Proteomes" id="UP000250369">
    <property type="component" value="Unassembled WGS sequence"/>
</dbReference>
<dbReference type="GO" id="GO:0032259">
    <property type="term" value="P:methylation"/>
    <property type="evidence" value="ECO:0007669"/>
    <property type="project" value="UniProtKB-KW"/>
</dbReference>
<dbReference type="EMBL" id="QMFB01000026">
    <property type="protein sequence ID" value="RAV14434.1"/>
    <property type="molecule type" value="Genomic_DNA"/>
</dbReference>
<sequence length="133" mass="15456">MYLEQLPLSKQIEVVFREVREELCRMTSGIVFVQIRNNIVGKFGIRHFPLESKGGVLQVCEEGLSETHLQSFRKMAAESLRHKHHWTHGEIVFEFALKNNTLHASVQFESNYNMATLFVSKDSRKGIKEKELH</sequence>
<evidence type="ECO:0000313" key="1">
    <source>
        <dbReference type="EMBL" id="RAV14434.1"/>
    </source>
</evidence>
<protein>
    <submittedName>
        <fullName evidence="1">O-methyltransferase</fullName>
    </submittedName>
</protein>
<keyword evidence="1" id="KW-0489">Methyltransferase</keyword>
<accession>A0A329M3K6</accession>
<comment type="caution">
    <text evidence="1">The sequence shown here is derived from an EMBL/GenBank/DDBJ whole genome shotgun (WGS) entry which is preliminary data.</text>
</comment>
<dbReference type="RefSeq" id="WP_113035017.1">
    <property type="nucleotide sequence ID" value="NZ_QMFB01000026.1"/>
</dbReference>